<sequence>IISVLLVNICCASRRPKPHKRTQVEIEEHQFKAWSKKFGKKYLNDEEKQAAMKKFLENKVEIDKHNGEAKEGRKTYKLKTWENSDLTNEEKKQHLLGIKEPPEARSAPVPRNLPQFQTGGDYVNWVEKGLVGPVMTQAWCGSCWAFSALGVVEGVLRRKNITDEPVSPQQLVDCSKRHTYGCCCGWPKYAIDYVKENGVSSDFEYPYIAEDDVCTYHKEMSVATTHPFIDQVFLVPTRGNETWLRDIVATVGPVSAVMCMEKSFFDYSSGVYYEPECCTDLEHGVLIVGYGTDPGKF</sequence>
<gene>
    <name evidence="9" type="primary">similar to Cathepsin L2</name>
    <name evidence="9" type="ORF">CLUMA_CG008662</name>
</gene>
<evidence type="ECO:0000256" key="5">
    <source>
        <dbReference type="ARBA" id="ARBA00023145"/>
    </source>
</evidence>
<evidence type="ECO:0000256" key="6">
    <source>
        <dbReference type="ARBA" id="ARBA00023157"/>
    </source>
</evidence>
<organism evidence="9 10">
    <name type="scientific">Clunio marinus</name>
    <dbReference type="NCBI Taxonomy" id="568069"/>
    <lineage>
        <taxon>Eukaryota</taxon>
        <taxon>Metazoa</taxon>
        <taxon>Ecdysozoa</taxon>
        <taxon>Arthropoda</taxon>
        <taxon>Hexapoda</taxon>
        <taxon>Insecta</taxon>
        <taxon>Pterygota</taxon>
        <taxon>Neoptera</taxon>
        <taxon>Endopterygota</taxon>
        <taxon>Diptera</taxon>
        <taxon>Nematocera</taxon>
        <taxon>Chironomoidea</taxon>
        <taxon>Chironomidae</taxon>
        <taxon>Clunio</taxon>
    </lineage>
</organism>
<keyword evidence="10" id="KW-1185">Reference proteome</keyword>
<dbReference type="PRINTS" id="PR00705">
    <property type="entry name" value="PAPAIN"/>
</dbReference>
<name>A0A1J1I4K9_9DIPT</name>
<dbReference type="InterPro" id="IPR013128">
    <property type="entry name" value="Peptidase_C1A"/>
</dbReference>
<comment type="similarity">
    <text evidence="1">Belongs to the peptidase C1 family.</text>
</comment>
<dbReference type="InterPro" id="IPR039417">
    <property type="entry name" value="Peptidase_C1A_papain-like"/>
</dbReference>
<evidence type="ECO:0000259" key="8">
    <source>
        <dbReference type="SMART" id="SM00848"/>
    </source>
</evidence>
<protein>
    <submittedName>
        <fullName evidence="9">CLUMA_CG008662, isoform A</fullName>
    </submittedName>
</protein>
<dbReference type="InterPro" id="IPR000169">
    <property type="entry name" value="Pept_cys_AS"/>
</dbReference>
<feature type="domain" description="Cathepsin propeptide inhibitor" evidence="8">
    <location>
        <begin position="31"/>
        <end position="91"/>
    </location>
</feature>
<dbReference type="PROSITE" id="PS00139">
    <property type="entry name" value="THIOL_PROTEASE_CYS"/>
    <property type="match status" value="1"/>
</dbReference>
<evidence type="ECO:0000256" key="1">
    <source>
        <dbReference type="ARBA" id="ARBA00008455"/>
    </source>
</evidence>
<dbReference type="GO" id="GO:0008234">
    <property type="term" value="F:cysteine-type peptidase activity"/>
    <property type="evidence" value="ECO:0007669"/>
    <property type="project" value="UniProtKB-KW"/>
</dbReference>
<dbReference type="Gene3D" id="3.90.70.10">
    <property type="entry name" value="Cysteine proteinases"/>
    <property type="match status" value="1"/>
</dbReference>
<dbReference type="InterPro" id="IPR000668">
    <property type="entry name" value="Peptidase_C1A_C"/>
</dbReference>
<feature type="domain" description="Peptidase C1A papain C-terminal" evidence="7">
    <location>
        <begin position="119"/>
        <end position="297"/>
    </location>
</feature>
<evidence type="ECO:0000256" key="3">
    <source>
        <dbReference type="ARBA" id="ARBA00022801"/>
    </source>
</evidence>
<dbReference type="SUPFAM" id="SSF54001">
    <property type="entry name" value="Cysteine proteinases"/>
    <property type="match status" value="1"/>
</dbReference>
<dbReference type="CDD" id="cd02248">
    <property type="entry name" value="Peptidase_C1A"/>
    <property type="match status" value="1"/>
</dbReference>
<keyword evidence="6" id="KW-1015">Disulfide bond</keyword>
<dbReference type="AlphaFoldDB" id="A0A1J1I4K9"/>
<feature type="non-terminal residue" evidence="9">
    <location>
        <position position="1"/>
    </location>
</feature>
<keyword evidence="3" id="KW-0378">Hydrolase</keyword>
<dbReference type="Pfam" id="PF08246">
    <property type="entry name" value="Inhibitor_I29"/>
    <property type="match status" value="1"/>
</dbReference>
<dbReference type="InterPro" id="IPR013201">
    <property type="entry name" value="Prot_inhib_I29"/>
</dbReference>
<evidence type="ECO:0000313" key="10">
    <source>
        <dbReference type="Proteomes" id="UP000183832"/>
    </source>
</evidence>
<dbReference type="Proteomes" id="UP000183832">
    <property type="component" value="Unassembled WGS sequence"/>
</dbReference>
<dbReference type="OrthoDB" id="10253408at2759"/>
<dbReference type="EMBL" id="CVRI01000041">
    <property type="protein sequence ID" value="CRK95271.1"/>
    <property type="molecule type" value="Genomic_DNA"/>
</dbReference>
<dbReference type="STRING" id="568069.A0A1J1I4K9"/>
<evidence type="ECO:0000256" key="2">
    <source>
        <dbReference type="ARBA" id="ARBA00022670"/>
    </source>
</evidence>
<dbReference type="GO" id="GO:0006508">
    <property type="term" value="P:proteolysis"/>
    <property type="evidence" value="ECO:0007669"/>
    <property type="project" value="UniProtKB-KW"/>
</dbReference>
<proteinExistence type="inferred from homology"/>
<keyword evidence="2" id="KW-0645">Protease</keyword>
<dbReference type="SMART" id="SM00848">
    <property type="entry name" value="Inhibitor_I29"/>
    <property type="match status" value="1"/>
</dbReference>
<dbReference type="InterPro" id="IPR038765">
    <property type="entry name" value="Papain-like_cys_pep_sf"/>
</dbReference>
<evidence type="ECO:0000259" key="7">
    <source>
        <dbReference type="SMART" id="SM00645"/>
    </source>
</evidence>
<evidence type="ECO:0000256" key="4">
    <source>
        <dbReference type="ARBA" id="ARBA00022807"/>
    </source>
</evidence>
<dbReference type="PANTHER" id="PTHR12411">
    <property type="entry name" value="CYSTEINE PROTEASE FAMILY C1-RELATED"/>
    <property type="match status" value="1"/>
</dbReference>
<reference evidence="9 10" key="1">
    <citation type="submission" date="2015-04" db="EMBL/GenBank/DDBJ databases">
        <authorList>
            <person name="Syromyatnikov M.Y."/>
            <person name="Popov V.N."/>
        </authorList>
    </citation>
    <scope>NUCLEOTIDE SEQUENCE [LARGE SCALE GENOMIC DNA]</scope>
</reference>
<dbReference type="SMART" id="SM00645">
    <property type="entry name" value="Pept_C1"/>
    <property type="match status" value="1"/>
</dbReference>
<evidence type="ECO:0000313" key="9">
    <source>
        <dbReference type="EMBL" id="CRK95271.1"/>
    </source>
</evidence>
<accession>A0A1J1I4K9</accession>
<dbReference type="Pfam" id="PF00112">
    <property type="entry name" value="Peptidase_C1"/>
    <property type="match status" value="1"/>
</dbReference>
<keyword evidence="5" id="KW-0865">Zymogen</keyword>
<keyword evidence="4" id="KW-0788">Thiol protease</keyword>